<sequence length="244" mass="27643">MKRIRFTPLFFRRVHKWVGLVLGIQFILWSVSGAMMAFIDMKDVRDQPMIAADPVSVPGLLAPTDIGIGKVESLKLSMADGRPIYEIGESGSVRIVDGLTGDPVVVDEALVRQRAAVIVDAPIRSISLMNKPNLEAREFAGPMWRVDFDDAEGTSAYFAADTGRFLVARGDDWRLWDFFWMLHNMDYADRTSFNHPLIIVVGFGVLFLSGTGFYLLFKSFNRRDFRWLVRRKPSFDKTATAQRT</sequence>
<reference evidence="2 3" key="1">
    <citation type="journal article" date="2014" name="Int. J. Syst. Evol. Microbiol.">
        <title>Complete genome sequence of Corynebacterium casei LMG S-19264T (=DSM 44701T), isolated from a smear-ripened cheese.</title>
        <authorList>
            <consortium name="US DOE Joint Genome Institute (JGI-PGF)"/>
            <person name="Walter F."/>
            <person name="Albersmeier A."/>
            <person name="Kalinowski J."/>
            <person name="Ruckert C."/>
        </authorList>
    </citation>
    <scope>NUCLEOTIDE SEQUENCE [LARGE SCALE GENOMIC DNA]</scope>
    <source>
        <strain evidence="2 3">CGMCC 1.15358</strain>
    </source>
</reference>
<evidence type="ECO:0000313" key="2">
    <source>
        <dbReference type="EMBL" id="GGD38118.1"/>
    </source>
</evidence>
<keyword evidence="1" id="KW-1133">Transmembrane helix</keyword>
<accession>A0A916YAQ1</accession>
<keyword evidence="3" id="KW-1185">Reference proteome</keyword>
<organism evidence="2 3">
    <name type="scientific">Croceicoccus pelagius</name>
    <dbReference type="NCBI Taxonomy" id="1703341"/>
    <lineage>
        <taxon>Bacteria</taxon>
        <taxon>Pseudomonadati</taxon>
        <taxon>Pseudomonadota</taxon>
        <taxon>Alphaproteobacteria</taxon>
        <taxon>Sphingomonadales</taxon>
        <taxon>Erythrobacteraceae</taxon>
        <taxon>Croceicoccus</taxon>
    </lineage>
</organism>
<keyword evidence="1" id="KW-0472">Membrane</keyword>
<feature type="transmembrane region" description="Helical" evidence="1">
    <location>
        <begin position="197"/>
        <end position="217"/>
    </location>
</feature>
<dbReference type="RefSeq" id="WP_066762987.1">
    <property type="nucleotide sequence ID" value="NZ_BMIO01000003.1"/>
</dbReference>
<protein>
    <recommendedName>
        <fullName evidence="4">PepSY domain-containing protein</fullName>
    </recommendedName>
</protein>
<proteinExistence type="predicted"/>
<keyword evidence="1" id="KW-0812">Transmembrane</keyword>
<dbReference type="AlphaFoldDB" id="A0A916YAQ1"/>
<dbReference type="Proteomes" id="UP000598997">
    <property type="component" value="Unassembled WGS sequence"/>
</dbReference>
<name>A0A916YAQ1_9SPHN</name>
<gene>
    <name evidence="2" type="ORF">GCM10010989_10300</name>
</gene>
<dbReference type="Pfam" id="PF03929">
    <property type="entry name" value="PepSY_TM"/>
    <property type="match status" value="1"/>
</dbReference>
<dbReference type="InterPro" id="IPR005625">
    <property type="entry name" value="PepSY-ass_TM"/>
</dbReference>
<dbReference type="OrthoDB" id="9806195at2"/>
<comment type="caution">
    <text evidence="2">The sequence shown here is derived from an EMBL/GenBank/DDBJ whole genome shotgun (WGS) entry which is preliminary data.</text>
</comment>
<evidence type="ECO:0000256" key="1">
    <source>
        <dbReference type="SAM" id="Phobius"/>
    </source>
</evidence>
<evidence type="ECO:0000313" key="3">
    <source>
        <dbReference type="Proteomes" id="UP000598997"/>
    </source>
</evidence>
<dbReference type="EMBL" id="BMIO01000003">
    <property type="protein sequence ID" value="GGD38118.1"/>
    <property type="molecule type" value="Genomic_DNA"/>
</dbReference>
<evidence type="ECO:0008006" key="4">
    <source>
        <dbReference type="Google" id="ProtNLM"/>
    </source>
</evidence>